<dbReference type="FunFam" id="1.10.10.10:FF:000025">
    <property type="entry name" value="40S ribosomal protein S10"/>
    <property type="match status" value="1"/>
</dbReference>
<evidence type="ECO:0000256" key="4">
    <source>
        <dbReference type="ARBA" id="ARBA00022980"/>
    </source>
</evidence>
<feature type="compositionally biased region" description="Basic and acidic residues" evidence="6">
    <location>
        <begin position="107"/>
        <end position="142"/>
    </location>
</feature>
<dbReference type="EMBL" id="HBIB01017942">
    <property type="protein sequence ID" value="CAE0249415.1"/>
    <property type="molecule type" value="Transcribed_RNA"/>
</dbReference>
<feature type="domain" description="Plectin/eS10 N-terminal" evidence="7">
    <location>
        <begin position="3"/>
        <end position="94"/>
    </location>
</feature>
<evidence type="ECO:0000256" key="3">
    <source>
        <dbReference type="ARBA" id="ARBA00022490"/>
    </source>
</evidence>
<name>A0A7S3D7Y0_9EUKA</name>
<dbReference type="PANTHER" id="PTHR12146">
    <property type="entry name" value="40S RIBOSOMAL PROTEIN S10"/>
    <property type="match status" value="1"/>
</dbReference>
<dbReference type="InterPro" id="IPR037447">
    <property type="entry name" value="Ribosomal_eS10"/>
</dbReference>
<dbReference type="GO" id="GO:0003735">
    <property type="term" value="F:structural constituent of ribosome"/>
    <property type="evidence" value="ECO:0007669"/>
    <property type="project" value="TreeGrafter"/>
</dbReference>
<dbReference type="Pfam" id="PF03501">
    <property type="entry name" value="S10_plectin"/>
    <property type="match status" value="1"/>
</dbReference>
<keyword evidence="5" id="KW-0687">Ribonucleoprotein</keyword>
<evidence type="ECO:0000313" key="8">
    <source>
        <dbReference type="EMBL" id="CAE0249415.1"/>
    </source>
</evidence>
<dbReference type="InterPro" id="IPR036388">
    <property type="entry name" value="WH-like_DNA-bd_sf"/>
</dbReference>
<evidence type="ECO:0000256" key="1">
    <source>
        <dbReference type="ARBA" id="ARBA00004496"/>
    </source>
</evidence>
<keyword evidence="4" id="KW-0689">Ribosomal protein</keyword>
<reference evidence="8" key="1">
    <citation type="submission" date="2021-01" db="EMBL/GenBank/DDBJ databases">
        <authorList>
            <person name="Corre E."/>
            <person name="Pelletier E."/>
            <person name="Niang G."/>
            <person name="Scheremetjew M."/>
            <person name="Finn R."/>
            <person name="Kale V."/>
            <person name="Holt S."/>
            <person name="Cochrane G."/>
            <person name="Meng A."/>
            <person name="Brown T."/>
            <person name="Cohen L."/>
        </authorList>
    </citation>
    <scope>NUCLEOTIDE SEQUENCE</scope>
    <source>
        <strain evidence="8">NIES-2562</strain>
    </source>
</reference>
<keyword evidence="3" id="KW-0963">Cytoplasm</keyword>
<evidence type="ECO:0000256" key="5">
    <source>
        <dbReference type="ARBA" id="ARBA00023274"/>
    </source>
</evidence>
<protein>
    <recommendedName>
        <fullName evidence="7">Plectin/eS10 N-terminal domain-containing protein</fullName>
    </recommendedName>
</protein>
<evidence type="ECO:0000256" key="6">
    <source>
        <dbReference type="SAM" id="MobiDB-lite"/>
    </source>
</evidence>
<dbReference type="GO" id="GO:0022627">
    <property type="term" value="C:cytosolic small ribosomal subunit"/>
    <property type="evidence" value="ECO:0007669"/>
    <property type="project" value="TreeGrafter"/>
</dbReference>
<accession>A0A7S3D7Y0</accession>
<evidence type="ECO:0000259" key="7">
    <source>
        <dbReference type="Pfam" id="PF03501"/>
    </source>
</evidence>
<comment type="similarity">
    <text evidence="2">Belongs to the eukaryotic ribosomal protein eS10 family.</text>
</comment>
<sequence length="153" mass="18011">MLVPNANRLAIYKALFKAGVLCAPKDVYKPKHDDIDVPNLHVIKLMQSLVSRGYAREKFSWQWYYWFLTDEGIEYLRNYLHFPEDVKPDTLMKQDKPLPRLPAHMGGRREYSDRTDRGEYRGRRPFGEKKSETVPADFKPEFRSGFGRGARQE</sequence>
<dbReference type="GO" id="GO:0003723">
    <property type="term" value="F:RNA binding"/>
    <property type="evidence" value="ECO:0007669"/>
    <property type="project" value="TreeGrafter"/>
</dbReference>
<proteinExistence type="inferred from homology"/>
<organism evidence="8">
    <name type="scientific">Palpitomonas bilix</name>
    <dbReference type="NCBI Taxonomy" id="652834"/>
    <lineage>
        <taxon>Eukaryota</taxon>
        <taxon>Eukaryota incertae sedis</taxon>
    </lineage>
</organism>
<comment type="subcellular location">
    <subcellularLocation>
        <location evidence="1">Cytoplasm</location>
    </subcellularLocation>
</comment>
<feature type="region of interest" description="Disordered" evidence="6">
    <location>
        <begin position="91"/>
        <end position="153"/>
    </location>
</feature>
<dbReference type="InterPro" id="IPR005326">
    <property type="entry name" value="Plectin_eS10_N"/>
</dbReference>
<dbReference type="PANTHER" id="PTHR12146:SF0">
    <property type="entry name" value="RIBOSOMAL PROTEIN S10"/>
    <property type="match status" value="1"/>
</dbReference>
<gene>
    <name evidence="8" type="ORF">PBIL07802_LOCUS11614</name>
</gene>
<evidence type="ECO:0000256" key="2">
    <source>
        <dbReference type="ARBA" id="ARBA00007278"/>
    </source>
</evidence>
<dbReference type="Gene3D" id="1.10.10.10">
    <property type="entry name" value="Winged helix-like DNA-binding domain superfamily/Winged helix DNA-binding domain"/>
    <property type="match status" value="1"/>
</dbReference>
<dbReference type="AlphaFoldDB" id="A0A7S3D7Y0"/>